<evidence type="ECO:0000313" key="2">
    <source>
        <dbReference type="EMBL" id="ODC03549.1"/>
    </source>
</evidence>
<dbReference type="InterPro" id="IPR027372">
    <property type="entry name" value="Phytase-like_dom"/>
</dbReference>
<dbReference type="AlphaFoldDB" id="A0A1E2V957"/>
<dbReference type="PANTHER" id="PTHR37957">
    <property type="entry name" value="BLR7070 PROTEIN"/>
    <property type="match status" value="1"/>
</dbReference>
<dbReference type="Proteomes" id="UP000094291">
    <property type="component" value="Unassembled WGS sequence"/>
</dbReference>
<feature type="domain" description="Phytase-like" evidence="1">
    <location>
        <begin position="60"/>
        <end position="270"/>
    </location>
</feature>
<evidence type="ECO:0000259" key="1">
    <source>
        <dbReference type="Pfam" id="PF13449"/>
    </source>
</evidence>
<name>A0A1E2V957_9GAMM</name>
<organism evidence="2 3">
    <name type="scientific">Terasakiispira papahanaumokuakeensis</name>
    <dbReference type="NCBI Taxonomy" id="197479"/>
    <lineage>
        <taxon>Bacteria</taxon>
        <taxon>Pseudomonadati</taxon>
        <taxon>Pseudomonadota</taxon>
        <taxon>Gammaproteobacteria</taxon>
        <taxon>Oceanospirillales</taxon>
        <taxon>Terasakiispira</taxon>
    </lineage>
</organism>
<proteinExistence type="predicted"/>
<dbReference type="RefSeq" id="WP_175400955.1">
    <property type="nucleotide sequence ID" value="NZ_MDTQ01000001.1"/>
</dbReference>
<dbReference type="SUPFAM" id="SSF63825">
    <property type="entry name" value="YWTD domain"/>
    <property type="match status" value="1"/>
</dbReference>
<dbReference type="EMBL" id="MDTQ01000001">
    <property type="protein sequence ID" value="ODC03549.1"/>
    <property type="molecule type" value="Genomic_DNA"/>
</dbReference>
<evidence type="ECO:0000313" key="3">
    <source>
        <dbReference type="Proteomes" id="UP000094291"/>
    </source>
</evidence>
<reference evidence="2 3" key="1">
    <citation type="submission" date="2016-08" db="EMBL/GenBank/DDBJ databases">
        <authorList>
            <person name="Seilhamer J.J."/>
        </authorList>
    </citation>
    <scope>NUCLEOTIDE SEQUENCE [LARGE SCALE GENOMIC DNA]</scope>
    <source>
        <strain evidence="2 3">PH27A</strain>
    </source>
</reference>
<accession>A0A1E2V957</accession>
<comment type="caution">
    <text evidence="2">The sequence shown here is derived from an EMBL/GenBank/DDBJ whole genome shotgun (WGS) entry which is preliminary data.</text>
</comment>
<keyword evidence="3" id="KW-1185">Reference proteome</keyword>
<dbReference type="Pfam" id="PF13449">
    <property type="entry name" value="Phytase-like"/>
    <property type="match status" value="1"/>
</dbReference>
<protein>
    <recommendedName>
        <fullName evidence="1">Phytase-like domain-containing protein</fullName>
    </recommendedName>
</protein>
<dbReference type="PANTHER" id="PTHR37957:SF1">
    <property type="entry name" value="PHYTASE-LIKE DOMAIN-CONTAINING PROTEIN"/>
    <property type="match status" value="1"/>
</dbReference>
<dbReference type="STRING" id="197479.BFW38_08305"/>
<sequence length="278" mass="31193">MRALRPSLKDNIVSKLILAWTLNTLSSLIVHASAETVPRSDEVHYLGMAVFDYHLTLDDIPVGGLSGLTYLGRHQYLAISDDRSRLAPARFYHLDINLDDGQIKQNDVHFTQLTPLRRKDGQHYGWGQIDPEGIGYDAQRGVYIASEGDNLSAIAPRLDRYSLEGQWQQQLPLPDEFIPAEQQGVRNNRSLESLALTPDGQFLFTATEQALIQDGPESDETHSSPSRIVMINLNTAQVVHQYLYLTDRKGHGLVDLIALSKTQLLALERNQLCAQPRE</sequence>
<gene>
    <name evidence="2" type="ORF">BFW38_08305</name>
</gene>